<gene>
    <name evidence="1" type="ORF">CEXT_212491</name>
</gene>
<dbReference type="EMBL" id="BPLR01007352">
    <property type="protein sequence ID" value="GIY16238.1"/>
    <property type="molecule type" value="Genomic_DNA"/>
</dbReference>
<evidence type="ECO:0000313" key="2">
    <source>
        <dbReference type="Proteomes" id="UP001054945"/>
    </source>
</evidence>
<dbReference type="AlphaFoldDB" id="A0AAV4R1P7"/>
<organism evidence="1 2">
    <name type="scientific">Caerostris extrusa</name>
    <name type="common">Bark spider</name>
    <name type="synonym">Caerostris bankana</name>
    <dbReference type="NCBI Taxonomy" id="172846"/>
    <lineage>
        <taxon>Eukaryota</taxon>
        <taxon>Metazoa</taxon>
        <taxon>Ecdysozoa</taxon>
        <taxon>Arthropoda</taxon>
        <taxon>Chelicerata</taxon>
        <taxon>Arachnida</taxon>
        <taxon>Araneae</taxon>
        <taxon>Araneomorphae</taxon>
        <taxon>Entelegynae</taxon>
        <taxon>Araneoidea</taxon>
        <taxon>Araneidae</taxon>
        <taxon>Caerostris</taxon>
    </lineage>
</organism>
<keyword evidence="2" id="KW-1185">Reference proteome</keyword>
<proteinExistence type="predicted"/>
<sequence>MLWISALHPQERNTRIPSKKSHHHLPVDLENSNHAQVPMQDTLSQQPPSLLGFLDEALYTYNQCREP</sequence>
<protein>
    <submittedName>
        <fullName evidence="1">Uncharacterized protein</fullName>
    </submittedName>
</protein>
<name>A0AAV4R1P7_CAEEX</name>
<accession>A0AAV4R1P7</accession>
<reference evidence="1 2" key="1">
    <citation type="submission" date="2021-06" db="EMBL/GenBank/DDBJ databases">
        <title>Caerostris extrusa draft genome.</title>
        <authorList>
            <person name="Kono N."/>
            <person name="Arakawa K."/>
        </authorList>
    </citation>
    <scope>NUCLEOTIDE SEQUENCE [LARGE SCALE GENOMIC DNA]</scope>
</reference>
<comment type="caution">
    <text evidence="1">The sequence shown here is derived from an EMBL/GenBank/DDBJ whole genome shotgun (WGS) entry which is preliminary data.</text>
</comment>
<dbReference type="Proteomes" id="UP001054945">
    <property type="component" value="Unassembled WGS sequence"/>
</dbReference>
<evidence type="ECO:0000313" key="1">
    <source>
        <dbReference type="EMBL" id="GIY16238.1"/>
    </source>
</evidence>